<keyword evidence="4" id="KW-0963">Cytoplasm</keyword>
<dbReference type="Pfam" id="PF01300">
    <property type="entry name" value="Sua5_yciO_yrdC"/>
    <property type="match status" value="1"/>
</dbReference>
<dbReference type="GO" id="GO:0003725">
    <property type="term" value="F:double-stranded RNA binding"/>
    <property type="evidence" value="ECO:0007669"/>
    <property type="project" value="InterPro"/>
</dbReference>
<name>A0A2X1PWC2_HAEIF</name>
<protein>
    <recommendedName>
        <fullName evidence="3">L-threonylcarbamoyladenylate synthase</fullName>
        <ecNumber evidence="3">2.7.7.87</ecNumber>
    </recommendedName>
</protein>
<comment type="subcellular location">
    <subcellularLocation>
        <location evidence="1">Cytoplasm</location>
    </subcellularLocation>
</comment>
<reference evidence="8 9" key="1">
    <citation type="submission" date="2018-06" db="EMBL/GenBank/DDBJ databases">
        <authorList>
            <consortium name="Pathogen Informatics"/>
            <person name="Doyle S."/>
        </authorList>
    </citation>
    <scope>NUCLEOTIDE SEQUENCE [LARGE SCALE GENOMIC DNA]</scope>
    <source>
        <strain evidence="8 9">NCTC11872</strain>
    </source>
</reference>
<dbReference type="InterPro" id="IPR017945">
    <property type="entry name" value="DHBP_synth_RibB-like_a/b_dom"/>
</dbReference>
<evidence type="ECO:0000256" key="3">
    <source>
        <dbReference type="ARBA" id="ARBA00012584"/>
    </source>
</evidence>
<dbReference type="GO" id="GO:0005737">
    <property type="term" value="C:cytoplasm"/>
    <property type="evidence" value="ECO:0007669"/>
    <property type="project" value="UniProtKB-SubCell"/>
</dbReference>
<comment type="similarity">
    <text evidence="2">Belongs to the SUA5 family.</text>
</comment>
<dbReference type="PANTHER" id="PTHR17490:SF18">
    <property type="entry name" value="THREONYLCARBAMOYL-AMP SYNTHASE"/>
    <property type="match status" value="1"/>
</dbReference>
<evidence type="ECO:0000256" key="5">
    <source>
        <dbReference type="ARBA" id="ARBA00022679"/>
    </source>
</evidence>
<comment type="catalytic activity">
    <reaction evidence="6">
        <text>L-threonine + hydrogencarbonate + ATP = L-threonylcarbamoyladenylate + diphosphate + H2O</text>
        <dbReference type="Rhea" id="RHEA:36407"/>
        <dbReference type="ChEBI" id="CHEBI:15377"/>
        <dbReference type="ChEBI" id="CHEBI:17544"/>
        <dbReference type="ChEBI" id="CHEBI:30616"/>
        <dbReference type="ChEBI" id="CHEBI:33019"/>
        <dbReference type="ChEBI" id="CHEBI:57926"/>
        <dbReference type="ChEBI" id="CHEBI:73682"/>
        <dbReference type="EC" id="2.7.7.87"/>
    </reaction>
</comment>
<evidence type="ECO:0000259" key="7">
    <source>
        <dbReference type="PROSITE" id="PS51163"/>
    </source>
</evidence>
<sequence>MDFFRPFVDFEQINDEQLSRLQGKYERPTTWIVPAKSTTPHFLTGKFDSIAVRLCDHSSVKALCELVGFALTSTSANLTGEPPCRIADEVRSQFGADFPVLDEIVGDARNPSEIRDLRTNQLFRQG</sequence>
<evidence type="ECO:0000313" key="8">
    <source>
        <dbReference type="EMBL" id="SPX41373.1"/>
    </source>
</evidence>
<dbReference type="GO" id="GO:0061710">
    <property type="term" value="F:L-threonylcarbamoyladenylate synthase"/>
    <property type="evidence" value="ECO:0007669"/>
    <property type="project" value="UniProtKB-EC"/>
</dbReference>
<evidence type="ECO:0000256" key="2">
    <source>
        <dbReference type="ARBA" id="ARBA00007663"/>
    </source>
</evidence>
<evidence type="ECO:0000313" key="9">
    <source>
        <dbReference type="Proteomes" id="UP000249936"/>
    </source>
</evidence>
<dbReference type="AlphaFoldDB" id="A0A2X1PWC2"/>
<gene>
    <name evidence="8" type="primary">rimN</name>
    <name evidence="8" type="ORF">NCTC11872_00970</name>
</gene>
<keyword evidence="5" id="KW-0808">Transferase</keyword>
<accession>A0A2X1PWC2</accession>
<evidence type="ECO:0000256" key="6">
    <source>
        <dbReference type="ARBA" id="ARBA00048366"/>
    </source>
</evidence>
<dbReference type="GO" id="GO:0000049">
    <property type="term" value="F:tRNA binding"/>
    <property type="evidence" value="ECO:0007669"/>
    <property type="project" value="TreeGrafter"/>
</dbReference>
<dbReference type="EC" id="2.7.7.87" evidence="3"/>
<proteinExistence type="inferred from homology"/>
<dbReference type="GO" id="GO:0006450">
    <property type="term" value="P:regulation of translational fidelity"/>
    <property type="evidence" value="ECO:0007669"/>
    <property type="project" value="TreeGrafter"/>
</dbReference>
<evidence type="ECO:0000256" key="4">
    <source>
        <dbReference type="ARBA" id="ARBA00022490"/>
    </source>
</evidence>
<organism evidence="8 9">
    <name type="scientific">Haemophilus influenzae</name>
    <dbReference type="NCBI Taxonomy" id="727"/>
    <lineage>
        <taxon>Bacteria</taxon>
        <taxon>Pseudomonadati</taxon>
        <taxon>Pseudomonadota</taxon>
        <taxon>Gammaproteobacteria</taxon>
        <taxon>Pasteurellales</taxon>
        <taxon>Pasteurellaceae</taxon>
        <taxon>Haemophilus</taxon>
    </lineage>
</organism>
<dbReference type="Proteomes" id="UP000249936">
    <property type="component" value="Unassembled WGS sequence"/>
</dbReference>
<dbReference type="InterPro" id="IPR006070">
    <property type="entry name" value="Sua5-like_dom"/>
</dbReference>
<dbReference type="Gene3D" id="3.90.870.10">
    <property type="entry name" value="DHBP synthase"/>
    <property type="match status" value="1"/>
</dbReference>
<dbReference type="PANTHER" id="PTHR17490">
    <property type="entry name" value="SUA5"/>
    <property type="match status" value="1"/>
</dbReference>
<dbReference type="InterPro" id="IPR050156">
    <property type="entry name" value="TC-AMP_synthase_SUA5"/>
</dbReference>
<feature type="domain" description="YrdC-like" evidence="7">
    <location>
        <begin position="1"/>
        <end position="126"/>
    </location>
</feature>
<dbReference type="EMBL" id="UASK01000005">
    <property type="protein sequence ID" value="SPX41373.1"/>
    <property type="molecule type" value="Genomic_DNA"/>
</dbReference>
<evidence type="ECO:0000256" key="1">
    <source>
        <dbReference type="ARBA" id="ARBA00004496"/>
    </source>
</evidence>
<dbReference type="PROSITE" id="PS51163">
    <property type="entry name" value="YRDC"/>
    <property type="match status" value="1"/>
</dbReference>
<dbReference type="SUPFAM" id="SSF55821">
    <property type="entry name" value="YrdC/RibB"/>
    <property type="match status" value="1"/>
</dbReference>